<dbReference type="AlphaFoldDB" id="A0A0R1KBR4"/>
<dbReference type="GO" id="GO:0016787">
    <property type="term" value="F:hydrolase activity"/>
    <property type="evidence" value="ECO:0007669"/>
    <property type="project" value="UniProtKB-KW"/>
</dbReference>
<feature type="domain" description="Carboxyltransferase" evidence="4">
    <location>
        <begin position="26"/>
        <end position="303"/>
    </location>
</feature>
<evidence type="ECO:0000313" key="5">
    <source>
        <dbReference type="EMBL" id="KRK78915.1"/>
    </source>
</evidence>
<keyword evidence="6" id="KW-1185">Reference proteome</keyword>
<dbReference type="GO" id="GO:0005524">
    <property type="term" value="F:ATP binding"/>
    <property type="evidence" value="ECO:0007669"/>
    <property type="project" value="UniProtKB-KW"/>
</dbReference>
<name>A0A0R1KBR4_9LACO</name>
<dbReference type="SUPFAM" id="SSF50891">
    <property type="entry name" value="Cyclophilin-like"/>
    <property type="match status" value="1"/>
</dbReference>
<dbReference type="InterPro" id="IPR029000">
    <property type="entry name" value="Cyclophilin-like_dom_sf"/>
</dbReference>
<evidence type="ECO:0000256" key="3">
    <source>
        <dbReference type="ARBA" id="ARBA00022840"/>
    </source>
</evidence>
<evidence type="ECO:0000256" key="1">
    <source>
        <dbReference type="ARBA" id="ARBA00022741"/>
    </source>
</evidence>
<keyword evidence="1" id="KW-0547">Nucleotide-binding</keyword>
<comment type="caution">
    <text evidence="5">The sequence shown here is derived from an EMBL/GenBank/DDBJ whole genome shotgun (WGS) entry which is preliminary data.</text>
</comment>
<keyword evidence="2" id="KW-0378">Hydrolase</keyword>
<dbReference type="PATRIC" id="fig|1423775.4.peg.1304"/>
<dbReference type="Gene3D" id="2.40.100.10">
    <property type="entry name" value="Cyclophilin-like"/>
    <property type="match status" value="1"/>
</dbReference>
<accession>A0A0R1KBR4</accession>
<dbReference type="EMBL" id="AZDZ01000019">
    <property type="protein sequence ID" value="KRK78915.1"/>
    <property type="molecule type" value="Genomic_DNA"/>
</dbReference>
<evidence type="ECO:0000259" key="4">
    <source>
        <dbReference type="SMART" id="SM00797"/>
    </source>
</evidence>
<dbReference type="NCBIfam" id="TIGR00724">
    <property type="entry name" value="urea_amlyse_rel"/>
    <property type="match status" value="1"/>
</dbReference>
<dbReference type="PANTHER" id="PTHR43309">
    <property type="entry name" value="5-OXOPROLINASE SUBUNIT C"/>
    <property type="match status" value="1"/>
</dbReference>
<evidence type="ECO:0000256" key="2">
    <source>
        <dbReference type="ARBA" id="ARBA00022801"/>
    </source>
</evidence>
<dbReference type="SMART" id="SM00797">
    <property type="entry name" value="AHS2"/>
    <property type="match status" value="1"/>
</dbReference>
<dbReference type="Pfam" id="PF02626">
    <property type="entry name" value="CT_A_B"/>
    <property type="match status" value="1"/>
</dbReference>
<dbReference type="STRING" id="1423775.FD03_GL001274"/>
<dbReference type="InterPro" id="IPR052708">
    <property type="entry name" value="PxpC"/>
</dbReference>
<evidence type="ECO:0000313" key="6">
    <source>
        <dbReference type="Proteomes" id="UP000051248"/>
    </source>
</evidence>
<gene>
    <name evidence="5" type="ORF">FD03_GL001274</name>
</gene>
<proteinExistence type="predicted"/>
<reference evidence="5 6" key="1">
    <citation type="journal article" date="2015" name="Genome Announc.">
        <title>Expanding the biotechnology potential of lactobacilli through comparative genomics of 213 strains and associated genera.</title>
        <authorList>
            <person name="Sun Z."/>
            <person name="Harris H.M."/>
            <person name="McCann A."/>
            <person name="Guo C."/>
            <person name="Argimon S."/>
            <person name="Zhang W."/>
            <person name="Yang X."/>
            <person name="Jeffery I.B."/>
            <person name="Cooney J.C."/>
            <person name="Kagawa T.F."/>
            <person name="Liu W."/>
            <person name="Song Y."/>
            <person name="Salvetti E."/>
            <person name="Wrobel A."/>
            <person name="Rasinkangas P."/>
            <person name="Parkhill J."/>
            <person name="Rea M.C."/>
            <person name="O'Sullivan O."/>
            <person name="Ritari J."/>
            <person name="Douillard F.P."/>
            <person name="Paul Ross R."/>
            <person name="Yang R."/>
            <person name="Briner A.E."/>
            <person name="Felis G.E."/>
            <person name="de Vos W.M."/>
            <person name="Barrangou R."/>
            <person name="Klaenhammer T.R."/>
            <person name="Caufield P.W."/>
            <person name="Cui Y."/>
            <person name="Zhang H."/>
            <person name="O'Toole P.W."/>
        </authorList>
    </citation>
    <scope>NUCLEOTIDE SEQUENCE [LARGE SCALE GENOMIC DNA]</scope>
    <source>
        <strain evidence="5 6">DSM 19682</strain>
    </source>
</reference>
<dbReference type="RefSeq" id="WP_025025201.1">
    <property type="nucleotide sequence ID" value="NZ_AZDZ01000019.1"/>
</dbReference>
<dbReference type="OrthoDB" id="9782422at2"/>
<organism evidence="5 6">
    <name type="scientific">Companilactobacillus nodensis DSM 19682 = JCM 14932 = NBRC 107160</name>
    <dbReference type="NCBI Taxonomy" id="1423775"/>
    <lineage>
        <taxon>Bacteria</taxon>
        <taxon>Bacillati</taxon>
        <taxon>Bacillota</taxon>
        <taxon>Bacilli</taxon>
        <taxon>Lactobacillales</taxon>
        <taxon>Lactobacillaceae</taxon>
        <taxon>Companilactobacillus</taxon>
    </lineage>
</organism>
<keyword evidence="3" id="KW-0067">ATP-binding</keyword>
<dbReference type="InterPro" id="IPR003778">
    <property type="entry name" value="CT_A_B"/>
</dbReference>
<sequence length="338" mass="37970">MTNIVKVIKSGLSTTIQDLGRTRHQIEGFPESGAMDKFEYQLANLLVNNHKNDASLEFVMTGPTLKFECDSFIALTGGQMHAKLNGQRILKNRAIQVNAGSILECGPMETGNYGYIAFSNGGIVTQPVLDSRSTTLRTQMGGIQGRALIAGDNLPIRDSVIMPSLQSRRIDWDVETSNFIRFVKGPHWQMFSDEARKQFTQQSYRVSEQMDRMGYRLNGTPLPVPSKNLLSEGTVFGNIQITRDGSPIVLLADRQTTGGYPVIGTVIKADWSKLVQMKINKDFHFIEVDMDTAMNALVAHQKILNDNYEKWYQGRYVEPIGPLRRNSIKIERLIKNNL</sequence>
<dbReference type="Proteomes" id="UP000051248">
    <property type="component" value="Unassembled WGS sequence"/>
</dbReference>
<protein>
    <recommendedName>
        <fullName evidence="4">Carboxyltransferase domain-containing protein</fullName>
    </recommendedName>
</protein>
<dbReference type="eggNOG" id="COG1984">
    <property type="taxonomic scope" value="Bacteria"/>
</dbReference>
<dbReference type="PANTHER" id="PTHR43309:SF5">
    <property type="entry name" value="5-OXOPROLINASE SUBUNIT C"/>
    <property type="match status" value="1"/>
</dbReference>